<keyword evidence="1" id="KW-0646">Protease inhibitor</keyword>
<keyword evidence="6" id="KW-1185">Reference proteome</keyword>
<evidence type="ECO:0000313" key="5">
    <source>
        <dbReference type="EMBL" id="KAK9069758.1"/>
    </source>
</evidence>
<dbReference type="PANTHER" id="PTHR47364">
    <property type="entry name" value="CYSTEINE PROTEINASE INHIBITOR 5"/>
    <property type="match status" value="1"/>
</dbReference>
<dbReference type="Pfam" id="PF16845">
    <property type="entry name" value="SQAPI"/>
    <property type="match status" value="1"/>
</dbReference>
<evidence type="ECO:0000256" key="3">
    <source>
        <dbReference type="SAM" id="SignalP"/>
    </source>
</evidence>
<comment type="caution">
    <text evidence="5">The sequence shown here is derived from an EMBL/GenBank/DDBJ whole genome shotgun (WGS) entry which is preliminary data.</text>
</comment>
<dbReference type="AlphaFoldDB" id="A0AAP0DEQ8"/>
<feature type="chain" id="PRO_5042857454" description="Cystatin domain-containing protein" evidence="3">
    <location>
        <begin position="29"/>
        <end position="123"/>
    </location>
</feature>
<name>A0AAP0DEQ8_9ASTR</name>
<evidence type="ECO:0000313" key="6">
    <source>
        <dbReference type="Proteomes" id="UP001408789"/>
    </source>
</evidence>
<dbReference type="Proteomes" id="UP001408789">
    <property type="component" value="Unassembled WGS sequence"/>
</dbReference>
<dbReference type="SMART" id="SM00043">
    <property type="entry name" value="CY"/>
    <property type="match status" value="1"/>
</dbReference>
<dbReference type="PROSITE" id="PS00287">
    <property type="entry name" value="CYSTATIN"/>
    <property type="match status" value="1"/>
</dbReference>
<feature type="signal peptide" evidence="3">
    <location>
        <begin position="1"/>
        <end position="28"/>
    </location>
</feature>
<dbReference type="PANTHER" id="PTHR47364:SF2">
    <property type="entry name" value="CYSTEINE PROTEINASE INHIBITOR 5"/>
    <property type="match status" value="1"/>
</dbReference>
<organism evidence="5 6">
    <name type="scientific">Deinandra increscens subsp. villosa</name>
    <dbReference type="NCBI Taxonomy" id="3103831"/>
    <lineage>
        <taxon>Eukaryota</taxon>
        <taxon>Viridiplantae</taxon>
        <taxon>Streptophyta</taxon>
        <taxon>Embryophyta</taxon>
        <taxon>Tracheophyta</taxon>
        <taxon>Spermatophyta</taxon>
        <taxon>Magnoliopsida</taxon>
        <taxon>eudicotyledons</taxon>
        <taxon>Gunneridae</taxon>
        <taxon>Pentapetalae</taxon>
        <taxon>asterids</taxon>
        <taxon>campanulids</taxon>
        <taxon>Asterales</taxon>
        <taxon>Asteraceae</taxon>
        <taxon>Asteroideae</taxon>
        <taxon>Heliantheae alliance</taxon>
        <taxon>Madieae</taxon>
        <taxon>Madiinae</taxon>
        <taxon>Deinandra</taxon>
    </lineage>
</organism>
<keyword evidence="3" id="KW-0732">Signal</keyword>
<evidence type="ECO:0000256" key="1">
    <source>
        <dbReference type="ARBA" id="ARBA00022690"/>
    </source>
</evidence>
<dbReference type="InterPro" id="IPR046350">
    <property type="entry name" value="Cystatin_sf"/>
</dbReference>
<dbReference type="InterPro" id="IPR000010">
    <property type="entry name" value="Cystatin_dom"/>
</dbReference>
<gene>
    <name evidence="5" type="ORF">SSX86_010152</name>
</gene>
<accession>A0AAP0DEQ8</accession>
<dbReference type="EMBL" id="JBCNJP010000012">
    <property type="protein sequence ID" value="KAK9069758.1"/>
    <property type="molecule type" value="Genomic_DNA"/>
</dbReference>
<proteinExistence type="predicted"/>
<dbReference type="Gene3D" id="3.10.450.10">
    <property type="match status" value="1"/>
</dbReference>
<dbReference type="InterPro" id="IPR018073">
    <property type="entry name" value="Prot_inh_cystat_CS"/>
</dbReference>
<dbReference type="SUPFAM" id="SSF54403">
    <property type="entry name" value="Cystatin/monellin"/>
    <property type="match status" value="1"/>
</dbReference>
<evidence type="ECO:0000256" key="2">
    <source>
        <dbReference type="ARBA" id="ARBA00022704"/>
    </source>
</evidence>
<protein>
    <recommendedName>
        <fullName evidence="4">Cystatin domain-containing protein</fullName>
    </recommendedName>
</protein>
<evidence type="ECO:0000259" key="4">
    <source>
        <dbReference type="SMART" id="SM00043"/>
    </source>
</evidence>
<dbReference type="CDD" id="cd00042">
    <property type="entry name" value="CY"/>
    <property type="match status" value="1"/>
</dbReference>
<sequence>MNHPSKMHNNLFTTIILILFLFSKPSAAFGGGAITGGWKRIHNMTDPTVVKIGKFAIHEHNKRDHASLKFRKVVKGESQVVAGMNYNLTIRAAERGADKCYVALVWDKPWKKFRRLVSFKGPV</sequence>
<reference evidence="5 6" key="1">
    <citation type="submission" date="2024-04" db="EMBL/GenBank/DDBJ databases">
        <title>The reference genome of an endangered Asteraceae, Deinandra increscens subsp. villosa, native to the Central Coast of California.</title>
        <authorList>
            <person name="Guilliams M."/>
            <person name="Hasenstab-Lehman K."/>
            <person name="Meyer R."/>
            <person name="Mcevoy S."/>
        </authorList>
    </citation>
    <scope>NUCLEOTIDE SEQUENCE [LARGE SCALE GENOMIC DNA]</scope>
    <source>
        <tissue evidence="5">Leaf</tissue>
    </source>
</reference>
<keyword evidence="2" id="KW-0789">Thiol protease inhibitor</keyword>
<feature type="domain" description="Cystatin" evidence="4">
    <location>
        <begin position="33"/>
        <end position="122"/>
    </location>
</feature>
<dbReference type="GO" id="GO:0004869">
    <property type="term" value="F:cysteine-type endopeptidase inhibitor activity"/>
    <property type="evidence" value="ECO:0007669"/>
    <property type="project" value="UniProtKB-KW"/>
</dbReference>